<comment type="caution">
    <text evidence="1">The sequence shown here is derived from an EMBL/GenBank/DDBJ whole genome shotgun (WGS) entry which is preliminary data.</text>
</comment>
<reference evidence="1 2" key="1">
    <citation type="submission" date="2022-04" db="EMBL/GenBank/DDBJ databases">
        <title>Positive selection, recombination, and allopatry shape intraspecific diversity of widespread and dominant cyanobacteria.</title>
        <authorList>
            <person name="Wei J."/>
            <person name="Shu W."/>
            <person name="Hu C."/>
        </authorList>
    </citation>
    <scope>NUCLEOTIDE SEQUENCE [LARGE SCALE GENOMIC DNA]</scope>
    <source>
        <strain evidence="1 2">GB2-A4</strain>
    </source>
</reference>
<dbReference type="Proteomes" id="UP001464891">
    <property type="component" value="Unassembled WGS sequence"/>
</dbReference>
<evidence type="ECO:0000313" key="1">
    <source>
        <dbReference type="EMBL" id="MEP0821011.1"/>
    </source>
</evidence>
<proteinExistence type="predicted"/>
<dbReference type="RefSeq" id="WP_242017211.1">
    <property type="nucleotide sequence ID" value="NZ_JAMPKM010000058.1"/>
</dbReference>
<keyword evidence="2" id="KW-1185">Reference proteome</keyword>
<organism evidence="1 2">
    <name type="scientific">Trichocoleus desertorum GB2-A4</name>
    <dbReference type="NCBI Taxonomy" id="2933944"/>
    <lineage>
        <taxon>Bacteria</taxon>
        <taxon>Bacillati</taxon>
        <taxon>Cyanobacteriota</taxon>
        <taxon>Cyanophyceae</taxon>
        <taxon>Leptolyngbyales</taxon>
        <taxon>Trichocoleusaceae</taxon>
        <taxon>Trichocoleus</taxon>
    </lineage>
</organism>
<name>A0ABV0JGV2_9CYAN</name>
<accession>A0ABV0JGV2</accession>
<sequence length="179" mass="20814">MTSPSTLAIEQDYAWLIAIPKRDEFTQPQFHFGERVKWSGEDTQGVWSRKTGRIIGLKFTHDSQWHYSIHLDTEFLPSEAIAEEVWIAEAELKLVPDSASVRKQLKPESEWMTTQQAAQVLGISAEQLRKLRRRQLFKIGYHYRDTSVPGSGLPHWQWHIERCGKALEMPPEKRSSRTK</sequence>
<dbReference type="EMBL" id="JAMPKM010000058">
    <property type="protein sequence ID" value="MEP0821011.1"/>
    <property type="molecule type" value="Genomic_DNA"/>
</dbReference>
<protein>
    <submittedName>
        <fullName evidence="1">Helix-turn-helix domain-containing protein</fullName>
    </submittedName>
</protein>
<gene>
    <name evidence="1" type="ORF">NC998_28595</name>
</gene>
<evidence type="ECO:0000313" key="2">
    <source>
        <dbReference type="Proteomes" id="UP001464891"/>
    </source>
</evidence>